<dbReference type="Pfam" id="PF00271">
    <property type="entry name" value="Helicase_C"/>
    <property type="match status" value="1"/>
</dbReference>
<dbReference type="InterPro" id="IPR027417">
    <property type="entry name" value="P-loop_NTPase"/>
</dbReference>
<dbReference type="SMART" id="SM00717">
    <property type="entry name" value="SANT"/>
    <property type="match status" value="2"/>
</dbReference>
<dbReference type="InterPro" id="IPR049730">
    <property type="entry name" value="SNF2/RAD54-like_C"/>
</dbReference>
<gene>
    <name evidence="11" type="primary">LOC112288589</name>
    <name evidence="10" type="ORF">PHYPA_015232</name>
</gene>
<dbReference type="GO" id="GO:0031491">
    <property type="term" value="F:nucleosome binding"/>
    <property type="evidence" value="ECO:0007669"/>
    <property type="project" value="InterPro"/>
</dbReference>
<feature type="compositionally biased region" description="Basic and acidic residues" evidence="6">
    <location>
        <begin position="9"/>
        <end position="19"/>
    </location>
</feature>
<dbReference type="PANTHER" id="PTHR45623">
    <property type="entry name" value="CHROMODOMAIN-HELICASE-DNA-BINDING PROTEIN 3-RELATED-RELATED"/>
    <property type="match status" value="1"/>
</dbReference>
<keyword evidence="3" id="KW-0378">Hydrolase</keyword>
<keyword evidence="4" id="KW-0156">Chromatin regulator</keyword>
<dbReference type="SMART" id="SM00487">
    <property type="entry name" value="DEXDc"/>
    <property type="match status" value="1"/>
</dbReference>
<dbReference type="InterPro" id="IPR014001">
    <property type="entry name" value="Helicase_ATP-bd"/>
</dbReference>
<evidence type="ECO:0008006" key="13">
    <source>
        <dbReference type="Google" id="ProtNLM"/>
    </source>
</evidence>
<evidence type="ECO:0000256" key="2">
    <source>
        <dbReference type="ARBA" id="ARBA00009687"/>
    </source>
</evidence>
<dbReference type="PROSITE" id="PS51194">
    <property type="entry name" value="HELICASE_CTER"/>
    <property type="match status" value="1"/>
</dbReference>
<comment type="subcellular location">
    <subcellularLocation>
        <location evidence="1">Nucleus</location>
    </subcellularLocation>
</comment>
<feature type="compositionally biased region" description="Basic and acidic residues" evidence="6">
    <location>
        <begin position="979"/>
        <end position="993"/>
    </location>
</feature>
<dbReference type="InterPro" id="IPR009057">
    <property type="entry name" value="Homeodomain-like_sf"/>
</dbReference>
<dbReference type="Gene3D" id="3.40.50.300">
    <property type="entry name" value="P-loop containing nucleotide triphosphate hydrolases"/>
    <property type="match status" value="1"/>
</dbReference>
<dbReference type="FunFam" id="3.40.50.300:FF:000519">
    <property type="entry name" value="ISWI chromatin-remodeling complex ATPase CHR11"/>
    <property type="match status" value="1"/>
</dbReference>
<organism evidence="10">
    <name type="scientific">Physcomitrium patens</name>
    <name type="common">Spreading-leaved earth moss</name>
    <name type="synonym">Physcomitrella patens</name>
    <dbReference type="NCBI Taxonomy" id="3218"/>
    <lineage>
        <taxon>Eukaryota</taxon>
        <taxon>Viridiplantae</taxon>
        <taxon>Streptophyta</taxon>
        <taxon>Embryophyta</taxon>
        <taxon>Bryophyta</taxon>
        <taxon>Bryophytina</taxon>
        <taxon>Bryopsida</taxon>
        <taxon>Funariidae</taxon>
        <taxon>Funariales</taxon>
        <taxon>Funariaceae</taxon>
        <taxon>Physcomitrium</taxon>
    </lineage>
</organism>
<evidence type="ECO:0000256" key="6">
    <source>
        <dbReference type="SAM" id="MobiDB-lite"/>
    </source>
</evidence>
<evidence type="ECO:0000256" key="5">
    <source>
        <dbReference type="ARBA" id="ARBA00023242"/>
    </source>
</evidence>
<reference evidence="10 12" key="2">
    <citation type="journal article" date="2018" name="Plant J.">
        <title>The Physcomitrella patens chromosome-scale assembly reveals moss genome structure and evolution.</title>
        <authorList>
            <person name="Lang D."/>
            <person name="Ullrich K.K."/>
            <person name="Murat F."/>
            <person name="Fuchs J."/>
            <person name="Jenkins J."/>
            <person name="Haas F.B."/>
            <person name="Piednoel M."/>
            <person name="Gundlach H."/>
            <person name="Van Bel M."/>
            <person name="Meyberg R."/>
            <person name="Vives C."/>
            <person name="Morata J."/>
            <person name="Symeonidi A."/>
            <person name="Hiss M."/>
            <person name="Muchero W."/>
            <person name="Kamisugi Y."/>
            <person name="Saleh O."/>
            <person name="Blanc G."/>
            <person name="Decker E.L."/>
            <person name="van Gessel N."/>
            <person name="Grimwood J."/>
            <person name="Hayes R.D."/>
            <person name="Graham S.W."/>
            <person name="Gunter L.E."/>
            <person name="McDaniel S.F."/>
            <person name="Hoernstein S.N.W."/>
            <person name="Larsson A."/>
            <person name="Li F.W."/>
            <person name="Perroud P.F."/>
            <person name="Phillips J."/>
            <person name="Ranjan P."/>
            <person name="Rokshar D.S."/>
            <person name="Rothfels C.J."/>
            <person name="Schneider L."/>
            <person name="Shu S."/>
            <person name="Stevenson D.W."/>
            <person name="Thummler F."/>
            <person name="Tillich M."/>
            <person name="Villarreal Aguilar J.C."/>
            <person name="Widiez T."/>
            <person name="Wong G.K."/>
            <person name="Wymore A."/>
            <person name="Zhang Y."/>
            <person name="Zimmer A.D."/>
            <person name="Quatrano R.S."/>
            <person name="Mayer K.F.X."/>
            <person name="Goodstein D."/>
            <person name="Casacuberta J.M."/>
            <person name="Vandepoele K."/>
            <person name="Reski R."/>
            <person name="Cuming A.C."/>
            <person name="Tuskan G.A."/>
            <person name="Maumus F."/>
            <person name="Salse J."/>
            <person name="Schmutz J."/>
            <person name="Rensing S.A."/>
        </authorList>
    </citation>
    <scope>NUCLEOTIDE SEQUENCE [LARGE SCALE GENOMIC DNA]</scope>
    <source>
        <strain evidence="11 12">cv. Gransden 2004</strain>
    </source>
</reference>
<dbReference type="SUPFAM" id="SSF52540">
    <property type="entry name" value="P-loop containing nucleoside triphosphate hydrolases"/>
    <property type="match status" value="2"/>
</dbReference>
<dbReference type="InterPro" id="IPR001005">
    <property type="entry name" value="SANT/Myb"/>
</dbReference>
<dbReference type="Gene3D" id="1.10.10.60">
    <property type="entry name" value="Homeodomain-like"/>
    <property type="match status" value="2"/>
</dbReference>
<feature type="region of interest" description="Disordered" evidence="6">
    <location>
        <begin position="1"/>
        <end position="28"/>
    </location>
</feature>
<dbReference type="FunFam" id="1.10.10.60:FF:000022">
    <property type="entry name" value="ISWI chromatin-remodeling complex ATPase CHR11 isoform A"/>
    <property type="match status" value="1"/>
</dbReference>
<sequence length="1023" mass="118225">MAGGRRGAAAKEEEVKMETEAGEEEDPEEIAAIEEAAAEGGTKKDIAKRERQRLHELKKRKKAEVDQFLAEQNKLVDSDMNTKAKGRLKFLLQQTEIFAHFANGPQSAKDAKKASKGRHGSKLTEEEEDKEYLKEDDEDVGAARGTRLLVQPSCINGKMREYQLAGLNWLIRLYENGVNGILADEMGLGKTLQTISLLAYLHEYCGISGPHMVVAPKSTLGNWMNEIRRFCPVLRAFKFHGNQEERNYQRDELLVAGKFDICVTSFEMAIKERTALRKFSWRYIIIDEAHRIKNESSILAKTMRLFSTNYRLLITGTPLQNNLHELWALLNFLLPEIFSSAETFDEWFQISGENDQHEVVQQLHKVLRPFLLRRLKSDVERGLPPKKETILKVGMSTLQKQYYRALLQKDMDAINTGGERKRLLNIAMQLRKCCNHPYLFEGAEPGPPYTTGEHLVETAGKMVLLDKLLPKLKQRQSRVLIFSQMTRLLDILEDYCQFRSYQYCRIDGNTSGDDRESSIDQFNAPNSEKFCFLLSTRAGGLGINLATADIVILYDSDWNPQVDLQAQDRAHRIGQKKEVQVFRFCTEFTIEEKVIERAYKKLALDALVIQQGRLAEQKAVNKDELLQMVRYGAEKVFSSGDSTITDEDIDRIIAKGEEATAELDQKMKKFTDDAIKFKMDDTAGLYDFDDADDKEDGKSDFKKIIADNWIEPPKRERKRNYSESDYFKQAMRAGPVPKPREPRIPRMPQLHDFQFFNTQRLTELFEKEVKQLLQAKAAGTGEDVRVIEDVEEGLTEKEQEEKEQLLSDGFQNWSRRDFVAFVRACEKYGRYDLKSIASEIDGKAEEDVEKYSKVFWSRYNTLNDHERIIKNIERGEARISRKDEIMKSVSKKLDRYRNPWLELKIQYGQNKGKLYSEECDRFLLCSVHRLGYGNWEELKAAVHASPVFRFDWFVKSRTPSELARRCDTLIRLVERENQELDQRERQARKDQKKMNKSSPSPGRRGWANSPSLEEVQGNSKKRK</sequence>
<reference evidence="11" key="3">
    <citation type="submission" date="2020-12" db="UniProtKB">
        <authorList>
            <consortium name="EnsemblPlants"/>
        </authorList>
    </citation>
    <scope>IDENTIFICATION</scope>
</reference>
<dbReference type="Pfam" id="PF09111">
    <property type="entry name" value="SLIDE"/>
    <property type="match status" value="1"/>
</dbReference>
<feature type="domain" description="SANT" evidence="9">
    <location>
        <begin position="808"/>
        <end position="860"/>
    </location>
</feature>
<name>A0A2K1JVB5_PHYPA</name>
<evidence type="ECO:0000259" key="7">
    <source>
        <dbReference type="PROSITE" id="PS51192"/>
    </source>
</evidence>
<dbReference type="GO" id="GO:0005524">
    <property type="term" value="F:ATP binding"/>
    <property type="evidence" value="ECO:0007669"/>
    <property type="project" value="InterPro"/>
</dbReference>
<evidence type="ECO:0000259" key="8">
    <source>
        <dbReference type="PROSITE" id="PS51194"/>
    </source>
</evidence>
<dbReference type="InterPro" id="IPR015195">
    <property type="entry name" value="SLIDE"/>
</dbReference>
<dbReference type="SUPFAM" id="SSF101224">
    <property type="entry name" value="HAND domain of the nucleosome remodeling ATPase ISWI"/>
    <property type="match status" value="1"/>
</dbReference>
<dbReference type="STRING" id="3218.A0A2K1JVB5"/>
<evidence type="ECO:0000256" key="1">
    <source>
        <dbReference type="ARBA" id="ARBA00004123"/>
    </source>
</evidence>
<dbReference type="GO" id="GO:0005634">
    <property type="term" value="C:nucleus"/>
    <property type="evidence" value="ECO:0007669"/>
    <property type="project" value="UniProtKB-SubCell"/>
</dbReference>
<dbReference type="CDD" id="cd17997">
    <property type="entry name" value="DEXHc_SMARCA1_SMARCA5"/>
    <property type="match status" value="1"/>
</dbReference>
<evidence type="ECO:0000256" key="4">
    <source>
        <dbReference type="ARBA" id="ARBA00022853"/>
    </source>
</evidence>
<dbReference type="Proteomes" id="UP000006727">
    <property type="component" value="Chromosome 11"/>
</dbReference>
<dbReference type="Gene3D" id="3.40.50.10810">
    <property type="entry name" value="Tandem AAA-ATPase domain"/>
    <property type="match status" value="1"/>
</dbReference>
<dbReference type="EMBL" id="ABEU02000011">
    <property type="protein sequence ID" value="PNR45461.1"/>
    <property type="molecule type" value="Genomic_DNA"/>
</dbReference>
<feature type="compositionally biased region" description="Acidic residues" evidence="6">
    <location>
        <begin position="125"/>
        <end position="137"/>
    </location>
</feature>
<dbReference type="InterPro" id="IPR000330">
    <property type="entry name" value="SNF2_N"/>
</dbReference>
<feature type="domain" description="Helicase ATP-binding" evidence="7">
    <location>
        <begin position="171"/>
        <end position="336"/>
    </location>
</feature>
<dbReference type="SUPFAM" id="SSF46689">
    <property type="entry name" value="Homeodomain-like"/>
    <property type="match status" value="2"/>
</dbReference>
<feature type="region of interest" description="Disordered" evidence="6">
    <location>
        <begin position="103"/>
        <end position="137"/>
    </location>
</feature>
<dbReference type="GO" id="GO:0003677">
    <property type="term" value="F:DNA binding"/>
    <property type="evidence" value="ECO:0007669"/>
    <property type="project" value="InterPro"/>
</dbReference>
<dbReference type="InterPro" id="IPR038718">
    <property type="entry name" value="SNF2-like_sf"/>
</dbReference>
<dbReference type="CDD" id="cd18793">
    <property type="entry name" value="SF2_C_SNF"/>
    <property type="match status" value="1"/>
</dbReference>
<comment type="similarity">
    <text evidence="2">Belongs to the SNF2/RAD54 helicase family. ISWI subfamily.</text>
</comment>
<dbReference type="GO" id="GO:0016787">
    <property type="term" value="F:hydrolase activity"/>
    <property type="evidence" value="ECO:0007669"/>
    <property type="project" value="UniProtKB-KW"/>
</dbReference>
<dbReference type="EnsemblPlants" id="Pp3c11_18940V3.1">
    <property type="protein sequence ID" value="Pp3c11_18940V3.1"/>
    <property type="gene ID" value="Pp3c11_18940"/>
</dbReference>
<keyword evidence="5" id="KW-0539">Nucleus</keyword>
<dbReference type="SMART" id="SM00490">
    <property type="entry name" value="HELICc"/>
    <property type="match status" value="1"/>
</dbReference>
<dbReference type="InterPro" id="IPR001650">
    <property type="entry name" value="Helicase_C-like"/>
</dbReference>
<dbReference type="PROSITE" id="PS51293">
    <property type="entry name" value="SANT"/>
    <property type="match status" value="1"/>
</dbReference>
<dbReference type="InterPro" id="IPR017884">
    <property type="entry name" value="SANT_dom"/>
</dbReference>
<dbReference type="PaxDb" id="3218-PP1S123_125V6.1"/>
<evidence type="ECO:0000256" key="3">
    <source>
        <dbReference type="ARBA" id="ARBA00022801"/>
    </source>
</evidence>
<dbReference type="PROSITE" id="PS51192">
    <property type="entry name" value="HELICASE_ATP_BIND_1"/>
    <property type="match status" value="1"/>
</dbReference>
<evidence type="ECO:0000313" key="10">
    <source>
        <dbReference type="EMBL" id="PNR45461.1"/>
    </source>
</evidence>
<proteinExistence type="inferred from homology"/>
<dbReference type="InterPro" id="IPR044754">
    <property type="entry name" value="Isw1/2_DEXHc"/>
</dbReference>
<dbReference type="Gramene" id="Pp3c11_18940V3.1">
    <property type="protein sequence ID" value="Pp3c11_18940V3.1"/>
    <property type="gene ID" value="Pp3c11_18940"/>
</dbReference>
<keyword evidence="12" id="KW-1185">Reference proteome</keyword>
<feature type="region of interest" description="Disordered" evidence="6">
    <location>
        <begin position="715"/>
        <end position="741"/>
    </location>
</feature>
<accession>A0A2K1JVB5</accession>
<evidence type="ECO:0000313" key="11">
    <source>
        <dbReference type="EnsemblPlants" id="Pp3c11_18940V3.1"/>
    </source>
</evidence>
<evidence type="ECO:0000313" key="12">
    <source>
        <dbReference type="Proteomes" id="UP000006727"/>
    </source>
</evidence>
<feature type="domain" description="Helicase C-terminal" evidence="8">
    <location>
        <begin position="464"/>
        <end position="615"/>
    </location>
</feature>
<dbReference type="FunFam" id="1.10.10.60:FF:000049">
    <property type="entry name" value="SWI/SNF-related matrix-associated actin-dependent regulator of chromatin subfamily A member"/>
    <property type="match status" value="1"/>
</dbReference>
<dbReference type="AlphaFoldDB" id="A0A2K1JVB5"/>
<dbReference type="CDD" id="cd00167">
    <property type="entry name" value="SANT"/>
    <property type="match status" value="1"/>
</dbReference>
<evidence type="ECO:0000259" key="9">
    <source>
        <dbReference type="PROSITE" id="PS51293"/>
    </source>
</evidence>
<dbReference type="Gene3D" id="1.20.5.1190">
    <property type="entry name" value="iswi atpase"/>
    <property type="match status" value="1"/>
</dbReference>
<feature type="region of interest" description="Disordered" evidence="6">
    <location>
        <begin position="979"/>
        <end position="1023"/>
    </location>
</feature>
<dbReference type="FunFam" id="3.40.50.10810:FF:000028">
    <property type="entry name" value="Chromatin-remodeling complex ATPase"/>
    <property type="match status" value="1"/>
</dbReference>
<dbReference type="PANTHER" id="PTHR45623:SF49">
    <property type="entry name" value="SWI_SNF-RELATED MATRIX-ASSOCIATED ACTIN-DEPENDENT REGULATOR OF CHROMATIN SUBFAMILY A MEMBER 5"/>
    <property type="match status" value="1"/>
</dbReference>
<dbReference type="Pfam" id="PF00176">
    <property type="entry name" value="SNF2-rel_dom"/>
    <property type="match status" value="1"/>
</dbReference>
<dbReference type="Gene3D" id="1.10.1040.30">
    <property type="entry name" value="ISWI, HAND domain"/>
    <property type="match status" value="1"/>
</dbReference>
<protein>
    <recommendedName>
        <fullName evidence="13">SNF2 family DNA-dependent ATPase</fullName>
    </recommendedName>
</protein>
<dbReference type="GO" id="GO:0000785">
    <property type="term" value="C:chromatin"/>
    <property type="evidence" value="ECO:0007669"/>
    <property type="project" value="UniProtKB-ARBA"/>
</dbReference>
<dbReference type="InterPro" id="IPR036306">
    <property type="entry name" value="ISWI_HAND-dom_sf"/>
</dbReference>
<reference evidence="10 12" key="1">
    <citation type="journal article" date="2008" name="Science">
        <title>The Physcomitrella genome reveals evolutionary insights into the conquest of land by plants.</title>
        <authorList>
            <person name="Rensing S."/>
            <person name="Lang D."/>
            <person name="Zimmer A."/>
            <person name="Terry A."/>
            <person name="Salamov A."/>
            <person name="Shapiro H."/>
            <person name="Nishiyama T."/>
            <person name="Perroud P.-F."/>
            <person name="Lindquist E."/>
            <person name="Kamisugi Y."/>
            <person name="Tanahashi T."/>
            <person name="Sakakibara K."/>
            <person name="Fujita T."/>
            <person name="Oishi K."/>
            <person name="Shin-I T."/>
            <person name="Kuroki Y."/>
            <person name="Toyoda A."/>
            <person name="Suzuki Y."/>
            <person name="Hashimoto A."/>
            <person name="Yamaguchi K."/>
            <person name="Sugano A."/>
            <person name="Kohara Y."/>
            <person name="Fujiyama A."/>
            <person name="Anterola A."/>
            <person name="Aoki S."/>
            <person name="Ashton N."/>
            <person name="Barbazuk W.B."/>
            <person name="Barker E."/>
            <person name="Bennetzen J."/>
            <person name="Bezanilla M."/>
            <person name="Blankenship R."/>
            <person name="Cho S.H."/>
            <person name="Dutcher S."/>
            <person name="Estelle M."/>
            <person name="Fawcett J.A."/>
            <person name="Gundlach H."/>
            <person name="Hanada K."/>
            <person name="Heyl A."/>
            <person name="Hicks K.A."/>
            <person name="Hugh J."/>
            <person name="Lohr M."/>
            <person name="Mayer K."/>
            <person name="Melkozernov A."/>
            <person name="Murata T."/>
            <person name="Nelson D."/>
            <person name="Pils B."/>
            <person name="Prigge M."/>
            <person name="Reiss B."/>
            <person name="Renner T."/>
            <person name="Rombauts S."/>
            <person name="Rushton P."/>
            <person name="Sanderfoot A."/>
            <person name="Schween G."/>
            <person name="Shiu S.-H."/>
            <person name="Stueber K."/>
            <person name="Theodoulou F.L."/>
            <person name="Tu H."/>
            <person name="Van de Peer Y."/>
            <person name="Verrier P.J."/>
            <person name="Waters E."/>
            <person name="Wood A."/>
            <person name="Yang L."/>
            <person name="Cove D."/>
            <person name="Cuming A."/>
            <person name="Hasebe M."/>
            <person name="Lucas S."/>
            <person name="Mishler D.B."/>
            <person name="Reski R."/>
            <person name="Grigoriev I."/>
            <person name="Quatrano R.S."/>
            <person name="Boore J.L."/>
        </authorList>
    </citation>
    <scope>NUCLEOTIDE SEQUENCE [LARGE SCALE GENOMIC DNA]</scope>
    <source>
        <strain evidence="11 12">cv. Gransden 2004</strain>
    </source>
</reference>
<dbReference type="GO" id="GO:0006338">
    <property type="term" value="P:chromatin remodeling"/>
    <property type="evidence" value="ECO:0007669"/>
    <property type="project" value="InterPro"/>
</dbReference>